<keyword evidence="2" id="KW-1185">Reference proteome</keyword>
<evidence type="ECO:0000313" key="1">
    <source>
        <dbReference type="EMBL" id="CAB3751631.1"/>
    </source>
</evidence>
<dbReference type="AlphaFoldDB" id="A0A6J5DEE8"/>
<dbReference type="Proteomes" id="UP000494329">
    <property type="component" value="Unassembled WGS sequence"/>
</dbReference>
<reference evidence="1 2" key="1">
    <citation type="submission" date="2020-04" db="EMBL/GenBank/DDBJ databases">
        <authorList>
            <person name="De Canck E."/>
        </authorList>
    </citation>
    <scope>NUCLEOTIDE SEQUENCE [LARGE SCALE GENOMIC DNA]</scope>
    <source>
        <strain evidence="1 2">LMG 29739</strain>
    </source>
</reference>
<dbReference type="RefSeq" id="WP_175110085.1">
    <property type="nucleotide sequence ID" value="NZ_CADIKF010000007.1"/>
</dbReference>
<dbReference type="EMBL" id="CADIKF010000007">
    <property type="protein sequence ID" value="CAB3751631.1"/>
    <property type="molecule type" value="Genomic_DNA"/>
</dbReference>
<evidence type="ECO:0000313" key="2">
    <source>
        <dbReference type="Proteomes" id="UP000494329"/>
    </source>
</evidence>
<proteinExistence type="predicted"/>
<organism evidence="1 2">
    <name type="scientific">Paraburkholderia solisilvae</name>
    <dbReference type="NCBI Taxonomy" id="624376"/>
    <lineage>
        <taxon>Bacteria</taxon>
        <taxon>Pseudomonadati</taxon>
        <taxon>Pseudomonadota</taxon>
        <taxon>Betaproteobacteria</taxon>
        <taxon>Burkholderiales</taxon>
        <taxon>Burkholderiaceae</taxon>
        <taxon>Paraburkholderia</taxon>
    </lineage>
</organism>
<sequence>MPEPATLTASVQASSTAADYYSSPPLLIPIPWDNRFLPDRDWYFRRDCALHRASARSTQYPSISAQSGPVSEAEDGTRAIALARATIEYLVAQHDLACLMGPGGTEGATNAISRRMMEIVDWYCGNEPRRIHIPFHWPWPPGWGGDDVIKLRPEELLLMAVQFRHAAAMLADSTLREPLVASATRLVETATKEQVREMT</sequence>
<name>A0A6J5DEE8_9BURK</name>
<protein>
    <submittedName>
        <fullName evidence="1">Uncharacterized protein</fullName>
    </submittedName>
</protein>
<gene>
    <name evidence="1" type="ORF">LMG29739_01341</name>
</gene>
<accession>A0A6J5DEE8</accession>